<protein>
    <submittedName>
        <fullName evidence="2">Lipocalin-like domain-containing protein</fullName>
    </submittedName>
</protein>
<evidence type="ECO:0000256" key="1">
    <source>
        <dbReference type="SAM" id="SignalP"/>
    </source>
</evidence>
<dbReference type="STRING" id="573321.SAMN04488505_1011105"/>
<gene>
    <name evidence="2" type="ORF">SAMN04488505_1011105</name>
</gene>
<proteinExistence type="predicted"/>
<dbReference type="PROSITE" id="PS51257">
    <property type="entry name" value="PROKAR_LIPOPROTEIN"/>
    <property type="match status" value="1"/>
</dbReference>
<dbReference type="Proteomes" id="UP000198984">
    <property type="component" value="Unassembled WGS sequence"/>
</dbReference>
<evidence type="ECO:0000313" key="3">
    <source>
        <dbReference type="Proteomes" id="UP000198984"/>
    </source>
</evidence>
<accession>A0A1H7KWG2</accession>
<keyword evidence="3" id="KW-1185">Reference proteome</keyword>
<reference evidence="2 3" key="1">
    <citation type="submission" date="2016-10" db="EMBL/GenBank/DDBJ databases">
        <authorList>
            <person name="de Groot N.N."/>
        </authorList>
    </citation>
    <scope>NUCLEOTIDE SEQUENCE [LARGE SCALE GENOMIC DNA]</scope>
    <source>
        <strain evidence="2 3">DSM 21039</strain>
    </source>
</reference>
<keyword evidence="1" id="KW-0732">Signal</keyword>
<feature type="chain" id="PRO_5011451456" evidence="1">
    <location>
        <begin position="21"/>
        <end position="169"/>
    </location>
</feature>
<dbReference type="EMBL" id="FOBB01000001">
    <property type="protein sequence ID" value="SEK90307.1"/>
    <property type="molecule type" value="Genomic_DNA"/>
</dbReference>
<sequence>MKMKNLALAALCLIVASLFAVSCASSSGATSTTQDISKSSVKGNWVVTDIQFEGIPANSKVTVFDEASYNCFKGSNWVLPSNGKGSYTLSATSDGCTTATQPIMWSLYKNGGASMFQFKKLSEGVKAKNVTDGYRVELSSNDGNTMVWKAPVTFEGNSAYIIYTLQKTR</sequence>
<organism evidence="2 3">
    <name type="scientific">Chitinophaga rupis</name>
    <dbReference type="NCBI Taxonomy" id="573321"/>
    <lineage>
        <taxon>Bacteria</taxon>
        <taxon>Pseudomonadati</taxon>
        <taxon>Bacteroidota</taxon>
        <taxon>Chitinophagia</taxon>
        <taxon>Chitinophagales</taxon>
        <taxon>Chitinophagaceae</taxon>
        <taxon>Chitinophaga</taxon>
    </lineage>
</organism>
<dbReference type="AlphaFoldDB" id="A0A1H7KWG2"/>
<name>A0A1H7KWG2_9BACT</name>
<evidence type="ECO:0000313" key="2">
    <source>
        <dbReference type="EMBL" id="SEK90307.1"/>
    </source>
</evidence>
<feature type="signal peptide" evidence="1">
    <location>
        <begin position="1"/>
        <end position="20"/>
    </location>
</feature>